<gene>
    <name evidence="2" type="ORF">PoB_002829000</name>
</gene>
<feature type="compositionally biased region" description="Acidic residues" evidence="1">
    <location>
        <begin position="13"/>
        <end position="32"/>
    </location>
</feature>
<organism evidence="2 3">
    <name type="scientific">Plakobranchus ocellatus</name>
    <dbReference type="NCBI Taxonomy" id="259542"/>
    <lineage>
        <taxon>Eukaryota</taxon>
        <taxon>Metazoa</taxon>
        <taxon>Spiralia</taxon>
        <taxon>Lophotrochozoa</taxon>
        <taxon>Mollusca</taxon>
        <taxon>Gastropoda</taxon>
        <taxon>Heterobranchia</taxon>
        <taxon>Euthyneura</taxon>
        <taxon>Panpulmonata</taxon>
        <taxon>Sacoglossa</taxon>
        <taxon>Placobranchoidea</taxon>
        <taxon>Plakobranchidae</taxon>
        <taxon>Plakobranchus</taxon>
    </lineage>
</organism>
<comment type="caution">
    <text evidence="2">The sequence shown here is derived from an EMBL/GenBank/DDBJ whole genome shotgun (WGS) entry which is preliminary data.</text>
</comment>
<dbReference type="Proteomes" id="UP000735302">
    <property type="component" value="Unassembled WGS sequence"/>
</dbReference>
<evidence type="ECO:0000256" key="1">
    <source>
        <dbReference type="SAM" id="MobiDB-lite"/>
    </source>
</evidence>
<proteinExistence type="predicted"/>
<keyword evidence="3" id="KW-1185">Reference proteome</keyword>
<dbReference type="AlphaFoldDB" id="A0AAV4A4J6"/>
<feature type="region of interest" description="Disordered" evidence="1">
    <location>
        <begin position="1"/>
        <end position="32"/>
    </location>
</feature>
<sequence>MVSMMIIGGNGGGDDEDDDDHEGDDDNDDDVEDVSMMIMIALTFRPSRVRPGRRCRLDSATIGIPVDFSGCE</sequence>
<accession>A0AAV4A4J6</accession>
<dbReference type="EMBL" id="BLXT01003539">
    <property type="protein sequence ID" value="GFO01785.1"/>
    <property type="molecule type" value="Genomic_DNA"/>
</dbReference>
<evidence type="ECO:0000313" key="3">
    <source>
        <dbReference type="Proteomes" id="UP000735302"/>
    </source>
</evidence>
<evidence type="ECO:0000313" key="2">
    <source>
        <dbReference type="EMBL" id="GFO01785.1"/>
    </source>
</evidence>
<protein>
    <submittedName>
        <fullName evidence="2">Uncharacterized protein</fullName>
    </submittedName>
</protein>
<name>A0AAV4A4J6_9GAST</name>
<reference evidence="2 3" key="1">
    <citation type="journal article" date="2021" name="Elife">
        <title>Chloroplast acquisition without the gene transfer in kleptoplastic sea slugs, Plakobranchus ocellatus.</title>
        <authorList>
            <person name="Maeda T."/>
            <person name="Takahashi S."/>
            <person name="Yoshida T."/>
            <person name="Shimamura S."/>
            <person name="Takaki Y."/>
            <person name="Nagai Y."/>
            <person name="Toyoda A."/>
            <person name="Suzuki Y."/>
            <person name="Arimoto A."/>
            <person name="Ishii H."/>
            <person name="Satoh N."/>
            <person name="Nishiyama T."/>
            <person name="Hasebe M."/>
            <person name="Maruyama T."/>
            <person name="Minagawa J."/>
            <person name="Obokata J."/>
            <person name="Shigenobu S."/>
        </authorList>
    </citation>
    <scope>NUCLEOTIDE SEQUENCE [LARGE SCALE GENOMIC DNA]</scope>
</reference>